<evidence type="ECO:0000313" key="1">
    <source>
        <dbReference type="EMBL" id="QCD47509.1"/>
    </source>
</evidence>
<organism evidence="1 2">
    <name type="scientific">Campylobacter rectus</name>
    <name type="common">Wolinella recta</name>
    <dbReference type="NCBI Taxonomy" id="203"/>
    <lineage>
        <taxon>Bacteria</taxon>
        <taxon>Pseudomonadati</taxon>
        <taxon>Campylobacterota</taxon>
        <taxon>Epsilonproteobacteria</taxon>
        <taxon>Campylobacterales</taxon>
        <taxon>Campylobacteraceae</taxon>
        <taxon>Campylobacter</taxon>
    </lineage>
</organism>
<dbReference type="AlphaFoldDB" id="A0A6G5QPF6"/>
<gene>
    <name evidence="1" type="ORF">CRECT_1889</name>
</gene>
<sequence>MRELRFEITFKSPVILQASSNTQGKMSSLDFIPGSAFLGMVASRYSDFSDPFKIFHSGAVKFCDAAPIKDGKEFFKIPLSYFHEKLDSSKIYNHHLLCKYKDEERNKFDDFTQLKQMRSGYINDEKKQLSLDRDFSQKSAYDKSKRRSKDKEMYGYEAFRAGMKWRFSVKFDHSVSEKDMVLAKETLERSTRLGKSKSAEYGAVEIKFIGENTDEIQTFTPPEGYTFIYAKSRLALIDENGNPSYDVKYILPNLGANNVDYGKTQIRISNFAPYNGARATKDYERACINKGSVIALKNLSAEQITALKNGVGAYLSEGFGEVLINPWFLNGGSVKEGPIRFQAEVEAKRSVEKMPIQSDLAEFLKQKQTAKDQALEIAERVADFIESHKDKFSKISKSQWGAIRSICKEVAVSDKVIGEKDVNGEMQIEEIKNESIAEKNENIVAQISKFMRNGVRSVNWNCEKRNDKSVLVEGGCGDTLVKEVAGDPCPLKFALLLSMQMPRITGEKQ</sequence>
<proteinExistence type="predicted"/>
<evidence type="ECO:0000313" key="2">
    <source>
        <dbReference type="Proteomes" id="UP000502377"/>
    </source>
</evidence>
<dbReference type="EMBL" id="CP012543">
    <property type="protein sequence ID" value="QCD47509.1"/>
    <property type="molecule type" value="Genomic_DNA"/>
</dbReference>
<name>A0A6G5QPF6_CAMRE</name>
<reference evidence="1 2" key="1">
    <citation type="submission" date="2016-07" db="EMBL/GenBank/DDBJ databases">
        <title>Comparative genomics of the Campylobacter concisus group.</title>
        <authorList>
            <person name="Miller W.G."/>
            <person name="Yee E."/>
            <person name="Chapman M.H."/>
            <person name="Huynh S."/>
            <person name="Bono J.L."/>
            <person name="On S.L.W."/>
            <person name="StLeger J."/>
            <person name="Foster G."/>
            <person name="Parker C.T."/>
        </authorList>
    </citation>
    <scope>NUCLEOTIDE SEQUENCE [LARGE SCALE GENOMIC DNA]</scope>
    <source>
        <strain evidence="1 2">ATCC 33238</strain>
    </source>
</reference>
<dbReference type="RefSeq" id="WP_004318446.1">
    <property type="nucleotide sequence ID" value="NZ_CP012543.1"/>
</dbReference>
<protein>
    <submittedName>
        <fullName evidence="1">Uncharacterized protein</fullName>
    </submittedName>
</protein>
<dbReference type="Proteomes" id="UP000502377">
    <property type="component" value="Chromosome"/>
</dbReference>
<dbReference type="KEGG" id="crx:CRECT_1889"/>
<accession>A0A6G5QPF6</accession>